<dbReference type="EMBL" id="KL596845">
    <property type="protein sequence ID" value="KER23538.1"/>
    <property type="molecule type" value="Genomic_DNA"/>
</dbReference>
<evidence type="ECO:0000313" key="2">
    <source>
        <dbReference type="Proteomes" id="UP000054324"/>
    </source>
</evidence>
<dbReference type="RefSeq" id="XP_009172714.1">
    <property type="nucleotide sequence ID" value="XM_009174450.1"/>
</dbReference>
<keyword evidence="2" id="KW-1185">Reference proteome</keyword>
<dbReference type="Proteomes" id="UP000054324">
    <property type="component" value="Unassembled WGS sequence"/>
</dbReference>
<sequence>ARRGSWGHVTIQIAQFCPFKTNLAKGYWQVGEVDSSFTYHSGTLDSVPDRSTLPSKGTLENGYSGDEFASNDAAYLLYSVIDASIALATKGLAKILCYINTYPATHLSRALHVKLTWARKCNKHLFMSSETDKELGAPVLNITRCEAVSDVK</sequence>
<evidence type="ECO:0000313" key="1">
    <source>
        <dbReference type="EMBL" id="KER23538.1"/>
    </source>
</evidence>
<reference evidence="1 2" key="1">
    <citation type="submission" date="2013-11" db="EMBL/GenBank/DDBJ databases">
        <title>Opisthorchis viverrini - life in the bile duct.</title>
        <authorList>
            <person name="Young N.D."/>
            <person name="Nagarajan N."/>
            <person name="Lin S.J."/>
            <person name="Korhonen P.K."/>
            <person name="Jex A.R."/>
            <person name="Hall R.S."/>
            <person name="Safavi-Hemami H."/>
            <person name="Kaewkong W."/>
            <person name="Bertrand D."/>
            <person name="Gao S."/>
            <person name="Seet Q."/>
            <person name="Wongkham S."/>
            <person name="Teh B.T."/>
            <person name="Wongkham C."/>
            <person name="Intapan P.M."/>
            <person name="Maleewong W."/>
            <person name="Yang X."/>
            <person name="Hu M."/>
            <person name="Wang Z."/>
            <person name="Hofmann A."/>
            <person name="Sternberg P.W."/>
            <person name="Tan P."/>
            <person name="Wang J."/>
            <person name="Gasser R.B."/>
        </authorList>
    </citation>
    <scope>NUCLEOTIDE SEQUENCE [LARGE SCALE GENOMIC DNA]</scope>
</reference>
<accession>A0A074Z8S9</accession>
<dbReference type="AlphaFoldDB" id="A0A074Z8S9"/>
<dbReference type="Gene3D" id="3.90.550.50">
    <property type="match status" value="1"/>
</dbReference>
<feature type="non-terminal residue" evidence="1">
    <location>
        <position position="1"/>
    </location>
</feature>
<dbReference type="GeneID" id="20328786"/>
<dbReference type="KEGG" id="ovi:T265_14620"/>
<gene>
    <name evidence="1" type="ORF">T265_14620</name>
</gene>
<dbReference type="STRING" id="6198.A0A074Z8S9"/>
<name>A0A074Z8S9_OPIVI</name>
<dbReference type="CTD" id="20328786"/>
<protein>
    <submittedName>
        <fullName evidence="1">Uncharacterized protein</fullName>
    </submittedName>
</protein>
<proteinExistence type="predicted"/>
<organism evidence="1 2">
    <name type="scientific">Opisthorchis viverrini</name>
    <name type="common">Southeast Asian liver fluke</name>
    <dbReference type="NCBI Taxonomy" id="6198"/>
    <lineage>
        <taxon>Eukaryota</taxon>
        <taxon>Metazoa</taxon>
        <taxon>Spiralia</taxon>
        <taxon>Lophotrochozoa</taxon>
        <taxon>Platyhelminthes</taxon>
        <taxon>Trematoda</taxon>
        <taxon>Digenea</taxon>
        <taxon>Opisthorchiida</taxon>
        <taxon>Opisthorchiata</taxon>
        <taxon>Opisthorchiidae</taxon>
        <taxon>Opisthorchis</taxon>
    </lineage>
</organism>
<dbReference type="OrthoDB" id="414175at2759"/>